<dbReference type="InterPro" id="IPR033694">
    <property type="entry name" value="PGPEP1_Cys_AS"/>
</dbReference>
<dbReference type="OrthoDB" id="9779738at2"/>
<accession>A0A370K5Q9</accession>
<sequence>MSKHHRILLTGFTPFGDEDINPSWEAVRALDGKAIGNHRVVARLLPTAFADSQRELALAVAEIEPDILLGVGQAGGRSRLSIERVAINVQDARLPDNAGAQPIDEPVLAGGPAAYFSTLPIKAMLAALLGAGLPAEISNTAGTYVCNHVAYLMLHLAAQHAGVRAGFIHIPYLPEQAVRQAQAPSMAKEDVVRGLTVALHAAVSHLVDDKLGAGTLD</sequence>
<comment type="function">
    <text evidence="2 9">Removes 5-oxoproline from various penultimate amino acid residues except L-proline.</text>
</comment>
<dbReference type="EC" id="3.4.19.3" evidence="9"/>
<feature type="active site" evidence="9 10">
    <location>
        <position position="83"/>
    </location>
</feature>
<keyword evidence="7 9" id="KW-0378">Hydrolase</keyword>
<dbReference type="InterPro" id="IPR000816">
    <property type="entry name" value="Peptidase_C15"/>
</dbReference>
<protein>
    <recommendedName>
        <fullName evidence="9">Pyrrolidone-carboxylate peptidase</fullName>
        <ecNumber evidence="9">3.4.19.3</ecNumber>
    </recommendedName>
    <alternativeName>
        <fullName evidence="9">5-oxoprolyl-peptidase</fullName>
    </alternativeName>
    <alternativeName>
        <fullName evidence="9">Pyroglutamyl-peptidase I</fullName>
        <shortName evidence="9">PGP-I</shortName>
        <shortName evidence="9">Pyrase</shortName>
    </alternativeName>
</protein>
<comment type="similarity">
    <text evidence="4 9">Belongs to the peptidase C15 family.</text>
</comment>
<evidence type="ECO:0000256" key="6">
    <source>
        <dbReference type="ARBA" id="ARBA00022670"/>
    </source>
</evidence>
<dbReference type="NCBIfam" id="TIGR00504">
    <property type="entry name" value="pyro_pdase"/>
    <property type="match status" value="1"/>
</dbReference>
<organism evidence="12 13">
    <name type="scientific">Dyella solisilvae</name>
    <dbReference type="NCBI Taxonomy" id="1920168"/>
    <lineage>
        <taxon>Bacteria</taxon>
        <taxon>Pseudomonadati</taxon>
        <taxon>Pseudomonadota</taxon>
        <taxon>Gammaproteobacteria</taxon>
        <taxon>Lysobacterales</taxon>
        <taxon>Rhodanobacteraceae</taxon>
        <taxon>Dyella</taxon>
    </lineage>
</organism>
<dbReference type="CDD" id="cd00501">
    <property type="entry name" value="Peptidase_C15"/>
    <property type="match status" value="1"/>
</dbReference>
<dbReference type="InterPro" id="IPR029762">
    <property type="entry name" value="PGP-I_bact-type"/>
</dbReference>
<dbReference type="SUPFAM" id="SSF53182">
    <property type="entry name" value="Pyrrolidone carboxyl peptidase (pyroglutamate aminopeptidase)"/>
    <property type="match status" value="1"/>
</dbReference>
<dbReference type="InterPro" id="IPR016125">
    <property type="entry name" value="Peptidase_C15-like"/>
</dbReference>
<dbReference type="HAMAP" id="MF_00417">
    <property type="entry name" value="Pyrrolid_peptidase"/>
    <property type="match status" value="1"/>
</dbReference>
<keyword evidence="8 9" id="KW-0788">Thiol protease</keyword>
<dbReference type="PANTHER" id="PTHR23402">
    <property type="entry name" value="PROTEASE FAMILY C15 PYROGLUTAMYL-PEPTIDASE I-RELATED"/>
    <property type="match status" value="1"/>
</dbReference>
<evidence type="ECO:0000256" key="4">
    <source>
        <dbReference type="ARBA" id="ARBA00006641"/>
    </source>
</evidence>
<evidence type="ECO:0000256" key="3">
    <source>
        <dbReference type="ARBA" id="ARBA00004496"/>
    </source>
</evidence>
<comment type="catalytic activity">
    <reaction evidence="1 9 10">
        <text>Release of an N-terminal pyroglutamyl group from a polypeptide, the second amino acid generally not being Pro.</text>
        <dbReference type="EC" id="3.4.19.3"/>
    </reaction>
</comment>
<evidence type="ECO:0000313" key="12">
    <source>
        <dbReference type="EMBL" id="RDI97979.1"/>
    </source>
</evidence>
<dbReference type="Gene3D" id="3.40.630.20">
    <property type="entry name" value="Peptidase C15, pyroglutamyl peptidase I-like"/>
    <property type="match status" value="1"/>
</dbReference>
<keyword evidence="6 9" id="KW-0645">Protease</keyword>
<evidence type="ECO:0000256" key="7">
    <source>
        <dbReference type="ARBA" id="ARBA00022801"/>
    </source>
</evidence>
<gene>
    <name evidence="9 12" type="primary">pcp</name>
    <name evidence="12" type="ORF">DVT68_12885</name>
</gene>
<dbReference type="AlphaFoldDB" id="A0A370K5Q9"/>
<dbReference type="InterPro" id="IPR033693">
    <property type="entry name" value="PGPEP1_Glu_AS"/>
</dbReference>
<evidence type="ECO:0000256" key="5">
    <source>
        <dbReference type="ARBA" id="ARBA00022490"/>
    </source>
</evidence>
<dbReference type="InterPro" id="IPR036440">
    <property type="entry name" value="Peptidase_C15-like_sf"/>
</dbReference>
<keyword evidence="13" id="KW-1185">Reference proteome</keyword>
<evidence type="ECO:0000313" key="13">
    <source>
        <dbReference type="Proteomes" id="UP000254711"/>
    </source>
</evidence>
<dbReference type="NCBIfam" id="NF009676">
    <property type="entry name" value="PRK13197.1"/>
    <property type="match status" value="1"/>
</dbReference>
<comment type="subcellular location">
    <subcellularLocation>
        <location evidence="3 9">Cytoplasm</location>
    </subcellularLocation>
</comment>
<dbReference type="PRINTS" id="PR00706">
    <property type="entry name" value="PYROGLUPTASE"/>
</dbReference>
<evidence type="ECO:0000256" key="9">
    <source>
        <dbReference type="HAMAP-Rule" id="MF_00417"/>
    </source>
</evidence>
<proteinExistence type="inferred from homology"/>
<evidence type="ECO:0000256" key="1">
    <source>
        <dbReference type="ARBA" id="ARBA00001770"/>
    </source>
</evidence>
<dbReference type="EMBL" id="QQSY01000003">
    <property type="protein sequence ID" value="RDI97979.1"/>
    <property type="molecule type" value="Genomic_DNA"/>
</dbReference>
<dbReference type="RefSeq" id="WP_114825496.1">
    <property type="nucleotide sequence ID" value="NZ_QQSY01000003.1"/>
</dbReference>
<feature type="active site" evidence="9">
    <location>
        <position position="169"/>
    </location>
</feature>
<dbReference type="PANTHER" id="PTHR23402:SF1">
    <property type="entry name" value="PYROGLUTAMYL-PEPTIDASE I"/>
    <property type="match status" value="1"/>
</dbReference>
<reference evidence="12 13" key="1">
    <citation type="submission" date="2018-07" db="EMBL/GenBank/DDBJ databases">
        <title>Dyella solisilvae sp. nov., isolated from the pine and broad-leaved mixed forest soil.</title>
        <authorList>
            <person name="Gao Z."/>
            <person name="Qiu L."/>
        </authorList>
    </citation>
    <scope>NUCLEOTIDE SEQUENCE [LARGE SCALE GENOMIC DNA]</scope>
    <source>
        <strain evidence="12 13">DHG54</strain>
    </source>
</reference>
<dbReference type="PROSITE" id="PS01334">
    <property type="entry name" value="PYRASE_CYS"/>
    <property type="match status" value="1"/>
</dbReference>
<dbReference type="FunFam" id="3.40.630.20:FF:000001">
    <property type="entry name" value="Pyrrolidone-carboxylate peptidase"/>
    <property type="match status" value="1"/>
</dbReference>
<comment type="subunit">
    <text evidence="9">Homotetramer.</text>
</comment>
<dbReference type="GO" id="GO:0006508">
    <property type="term" value="P:proteolysis"/>
    <property type="evidence" value="ECO:0007669"/>
    <property type="project" value="UniProtKB-KW"/>
</dbReference>
<evidence type="ECO:0000256" key="8">
    <source>
        <dbReference type="ARBA" id="ARBA00022807"/>
    </source>
</evidence>
<evidence type="ECO:0000256" key="11">
    <source>
        <dbReference type="PROSITE-ProRule" id="PRU10077"/>
    </source>
</evidence>
<dbReference type="PROSITE" id="PS01333">
    <property type="entry name" value="PYRASE_GLU"/>
    <property type="match status" value="1"/>
</dbReference>
<dbReference type="Pfam" id="PF01470">
    <property type="entry name" value="Peptidase_C15"/>
    <property type="match status" value="1"/>
</dbReference>
<keyword evidence="5 9" id="KW-0963">Cytoplasm</keyword>
<dbReference type="GO" id="GO:0016920">
    <property type="term" value="F:pyroglutamyl-peptidase activity"/>
    <property type="evidence" value="ECO:0007669"/>
    <property type="project" value="UniProtKB-UniRule"/>
</dbReference>
<evidence type="ECO:0000256" key="2">
    <source>
        <dbReference type="ARBA" id="ARBA00002280"/>
    </source>
</evidence>
<comment type="caution">
    <text evidence="12">The sequence shown here is derived from an EMBL/GenBank/DDBJ whole genome shotgun (WGS) entry which is preliminary data.</text>
</comment>
<evidence type="ECO:0000256" key="10">
    <source>
        <dbReference type="PROSITE-ProRule" id="PRU10076"/>
    </source>
</evidence>
<dbReference type="PIRSF" id="PIRSF015592">
    <property type="entry name" value="Prld-crbxl_pptds"/>
    <property type="match status" value="1"/>
</dbReference>
<dbReference type="Proteomes" id="UP000254711">
    <property type="component" value="Unassembled WGS sequence"/>
</dbReference>
<feature type="active site" evidence="9 11">
    <location>
        <position position="146"/>
    </location>
</feature>
<dbReference type="GO" id="GO:0005829">
    <property type="term" value="C:cytosol"/>
    <property type="evidence" value="ECO:0007669"/>
    <property type="project" value="InterPro"/>
</dbReference>
<name>A0A370K5Q9_9GAMM</name>